<gene>
    <name evidence="3" type="ORF">Tsedi_00364</name>
</gene>
<evidence type="ECO:0000256" key="1">
    <source>
        <dbReference type="SAM" id="MobiDB-lite"/>
    </source>
</evidence>
<dbReference type="RefSeq" id="WP_246099139.1">
    <property type="nucleotide sequence ID" value="NZ_VJND01000001.1"/>
</dbReference>
<name>A0A554WVC8_9BURK</name>
<comment type="caution">
    <text evidence="3">The sequence shown here is derived from an EMBL/GenBank/DDBJ whole genome shotgun (WGS) entry which is preliminary data.</text>
</comment>
<dbReference type="Proteomes" id="UP000320225">
    <property type="component" value="Unassembled WGS sequence"/>
</dbReference>
<accession>A0A554WVC8</accession>
<dbReference type="EMBL" id="VJND01000001">
    <property type="protein sequence ID" value="TSE27525.1"/>
    <property type="molecule type" value="Genomic_DNA"/>
</dbReference>
<protein>
    <submittedName>
        <fullName evidence="3">Uncharacterized protein</fullName>
    </submittedName>
</protein>
<evidence type="ECO:0000313" key="3">
    <source>
        <dbReference type="EMBL" id="TSE27525.1"/>
    </source>
</evidence>
<keyword evidence="2" id="KW-0812">Transmembrane</keyword>
<keyword evidence="2" id="KW-0472">Membrane</keyword>
<dbReference type="AlphaFoldDB" id="A0A554WVC8"/>
<feature type="region of interest" description="Disordered" evidence="1">
    <location>
        <begin position="65"/>
        <end position="95"/>
    </location>
</feature>
<organism evidence="3 4">
    <name type="scientific">Tepidimonas sediminis</name>
    <dbReference type="NCBI Taxonomy" id="2588941"/>
    <lineage>
        <taxon>Bacteria</taxon>
        <taxon>Pseudomonadati</taxon>
        <taxon>Pseudomonadota</taxon>
        <taxon>Betaproteobacteria</taxon>
        <taxon>Burkholderiales</taxon>
        <taxon>Tepidimonas</taxon>
    </lineage>
</organism>
<feature type="transmembrane region" description="Helical" evidence="2">
    <location>
        <begin position="29"/>
        <end position="51"/>
    </location>
</feature>
<sequence>MLIVVLLAWGYVVLLMALAAALAPDGSAWAALRVLLGYGLLPMALFIYIAGSPLRRKAARRAAQRAATGSAAPDAGGHAAGGAEPGGVTAVREER</sequence>
<proteinExistence type="predicted"/>
<evidence type="ECO:0000256" key="2">
    <source>
        <dbReference type="SAM" id="Phobius"/>
    </source>
</evidence>
<keyword evidence="2" id="KW-1133">Transmembrane helix</keyword>
<reference evidence="3 4" key="1">
    <citation type="submission" date="2019-07" db="EMBL/GenBank/DDBJ databases">
        <title>Tepidimonas sediminis YIM 72259 draft genome.</title>
        <authorList>
            <person name="Da Costa M.S."/>
            <person name="Froufe H.J.C."/>
            <person name="Egas C."/>
            <person name="Albuquerque L."/>
        </authorList>
    </citation>
    <scope>NUCLEOTIDE SEQUENCE [LARGE SCALE GENOMIC DNA]</scope>
    <source>
        <strain evidence="3 4">YIM 72259</strain>
    </source>
</reference>
<evidence type="ECO:0000313" key="4">
    <source>
        <dbReference type="Proteomes" id="UP000320225"/>
    </source>
</evidence>
<keyword evidence="4" id="KW-1185">Reference proteome</keyword>
<feature type="compositionally biased region" description="Low complexity" evidence="1">
    <location>
        <begin position="65"/>
        <end position="77"/>
    </location>
</feature>